<evidence type="ECO:0000313" key="2">
    <source>
        <dbReference type="Proteomes" id="UP001239909"/>
    </source>
</evidence>
<dbReference type="EMBL" id="BSYI01000003">
    <property type="protein sequence ID" value="GMG81389.1"/>
    <property type="molecule type" value="Genomic_DNA"/>
</dbReference>
<evidence type="ECO:0000313" key="1">
    <source>
        <dbReference type="EMBL" id="GMG81389.1"/>
    </source>
</evidence>
<organism evidence="1 2">
    <name type="scientific">Paralimibaculum aggregatum</name>
    <dbReference type="NCBI Taxonomy" id="3036245"/>
    <lineage>
        <taxon>Bacteria</taxon>
        <taxon>Pseudomonadati</taxon>
        <taxon>Pseudomonadota</taxon>
        <taxon>Alphaproteobacteria</taxon>
        <taxon>Rhodobacterales</taxon>
        <taxon>Paracoccaceae</taxon>
        <taxon>Paralimibaculum</taxon>
    </lineage>
</organism>
<sequence>MWTRGLAVGSAAAFGMAMLMPQTALRMGREAVALGQSVNRAMQREMLRAAAEAAEVIEDLLAEIRADAAAAEGRGAGQGPLPEVLAGRAVSGGAAVQPQAADAAVLHRAGGRLRLRLLGAGGPEELAALAAALRAFPGVTRIEIRPATMCLVLQADAPAGQLAAALERAGLLRLAPLAFRHPAAIATSVALARLDLLIRARSRGQANLRTVLAMVLRAVDTIRSRQGF</sequence>
<dbReference type="RefSeq" id="WP_285670047.1">
    <property type="nucleotide sequence ID" value="NZ_BSYI01000003.1"/>
</dbReference>
<proteinExistence type="predicted"/>
<comment type="caution">
    <text evidence="1">The sequence shown here is derived from an EMBL/GenBank/DDBJ whole genome shotgun (WGS) entry which is preliminary data.</text>
</comment>
<gene>
    <name evidence="1" type="ORF">LNKW23_06020</name>
</gene>
<dbReference type="Proteomes" id="UP001239909">
    <property type="component" value="Unassembled WGS sequence"/>
</dbReference>
<accession>A0ABQ6LL51</accession>
<name>A0ABQ6LL51_9RHOB</name>
<protein>
    <submittedName>
        <fullName evidence="1">Uncharacterized protein</fullName>
    </submittedName>
</protein>
<reference evidence="1 2" key="1">
    <citation type="submission" date="2023-04" db="EMBL/GenBank/DDBJ databases">
        <title>Marinoamorphus aggregata gen. nov., sp. Nov., isolate from tissue of brittle star Ophioplocus japonicus.</title>
        <authorList>
            <person name="Kawano K."/>
            <person name="Sawayama S."/>
            <person name="Nakagawa S."/>
        </authorList>
    </citation>
    <scope>NUCLEOTIDE SEQUENCE [LARGE SCALE GENOMIC DNA]</scope>
    <source>
        <strain evidence="1 2">NKW23</strain>
    </source>
</reference>
<keyword evidence="2" id="KW-1185">Reference proteome</keyword>